<dbReference type="Pfam" id="PF09723">
    <property type="entry name" value="Zn_ribbon_8"/>
    <property type="match status" value="1"/>
</dbReference>
<dbReference type="SMART" id="SM00834">
    <property type="entry name" value="CxxC_CXXC_SSSS"/>
    <property type="match status" value="1"/>
</dbReference>
<evidence type="ECO:0000256" key="1">
    <source>
        <dbReference type="SAM" id="MobiDB-lite"/>
    </source>
</evidence>
<dbReference type="EMBL" id="CP065383">
    <property type="protein sequence ID" value="QPM67534.1"/>
    <property type="molecule type" value="Genomic_DNA"/>
</dbReference>
<feature type="region of interest" description="Disordered" evidence="1">
    <location>
        <begin position="59"/>
        <end position="97"/>
    </location>
</feature>
<organism evidence="3 4">
    <name type="scientific">Atribacter laminatus</name>
    <dbReference type="NCBI Taxonomy" id="2847778"/>
    <lineage>
        <taxon>Bacteria</taxon>
        <taxon>Pseudomonadati</taxon>
        <taxon>Atribacterota</taxon>
        <taxon>Atribacteria</taxon>
        <taxon>Atribacterales</taxon>
        <taxon>Atribacteraceae</taxon>
        <taxon>Atribacter</taxon>
    </lineage>
</organism>
<dbReference type="Gene3D" id="2.20.28.30">
    <property type="entry name" value="RNA polymerase ii, chain L"/>
    <property type="match status" value="1"/>
</dbReference>
<dbReference type="AlphaFoldDB" id="A0A7T1AKD5"/>
<accession>A0A7T1AKD5</accession>
<protein>
    <recommendedName>
        <fullName evidence="2">Putative regulatory protein FmdB zinc ribbon domain-containing protein</fullName>
    </recommendedName>
</protein>
<dbReference type="InterPro" id="IPR013429">
    <property type="entry name" value="Regulatory_FmdB_Zinc_ribbon"/>
</dbReference>
<dbReference type="KEGG" id="alam:RT761_00737"/>
<name>A0A7T1AKD5_ATRLM</name>
<dbReference type="NCBIfam" id="TIGR02605">
    <property type="entry name" value="CxxC_CxxC_SSSS"/>
    <property type="match status" value="1"/>
</dbReference>
<feature type="domain" description="Putative regulatory protein FmdB zinc ribbon" evidence="2">
    <location>
        <begin position="1"/>
        <end position="41"/>
    </location>
</feature>
<dbReference type="PANTHER" id="PTHR34404:SF2">
    <property type="entry name" value="CONSERVED SERINE RICH PROTEIN"/>
    <property type="match status" value="1"/>
</dbReference>
<dbReference type="Proteomes" id="UP000594463">
    <property type="component" value="Chromosome"/>
</dbReference>
<evidence type="ECO:0000259" key="2">
    <source>
        <dbReference type="SMART" id="SM00834"/>
    </source>
</evidence>
<reference evidence="3 4" key="1">
    <citation type="journal article" date="2021" name="Nat. Commun.">
        <title>Isolation of a member of the candidate phylum Atribacteria reveals a unique cell membrane structure.</title>
        <authorList>
            <person name="Taiki K."/>
            <person name="Nobu M.K."/>
            <person name="Kusada H."/>
            <person name="Meng X.-Y."/>
            <person name="Hosoki N."/>
            <person name="Uematsu K."/>
            <person name="Yoshioka H."/>
            <person name="Kamagata Y."/>
            <person name="Tamaki H."/>
        </authorList>
    </citation>
    <scope>NUCLEOTIDE SEQUENCE [LARGE SCALE GENOMIC DNA]</scope>
    <source>
        <strain evidence="3 4">RT761</strain>
    </source>
</reference>
<feature type="compositionally biased region" description="Low complexity" evidence="1">
    <location>
        <begin position="61"/>
        <end position="88"/>
    </location>
</feature>
<keyword evidence="4" id="KW-1185">Reference proteome</keyword>
<dbReference type="PANTHER" id="PTHR34404">
    <property type="entry name" value="REGULATORY PROTEIN, FMDB FAMILY"/>
    <property type="match status" value="1"/>
</dbReference>
<evidence type="ECO:0000313" key="4">
    <source>
        <dbReference type="Proteomes" id="UP000594463"/>
    </source>
</evidence>
<dbReference type="RefSeq" id="WP_218112733.1">
    <property type="nucleotide sequence ID" value="NZ_CP065383.1"/>
</dbReference>
<evidence type="ECO:0000313" key="3">
    <source>
        <dbReference type="EMBL" id="QPM67534.1"/>
    </source>
</evidence>
<gene>
    <name evidence="3" type="ORF">RT761_00737</name>
</gene>
<sequence>MPIYEYQCTECGNVFEELQSFSDKPITQCPLCKGRVRKLVSKGVGLSFKGSGFYCTDYRSSHSSPAHSNCSSGCSTGNCSTCGSSSNSKAPALKTKE</sequence>
<proteinExistence type="predicted"/>